<dbReference type="Proteomes" id="UP000581135">
    <property type="component" value="Unassembled WGS sequence"/>
</dbReference>
<proteinExistence type="predicted"/>
<dbReference type="AlphaFoldDB" id="A0A839SRM5"/>
<keyword evidence="1" id="KW-1133">Transmembrane helix</keyword>
<feature type="transmembrane region" description="Helical" evidence="1">
    <location>
        <begin position="113"/>
        <end position="133"/>
    </location>
</feature>
<evidence type="ECO:0000313" key="2">
    <source>
        <dbReference type="EMBL" id="MBB3064006.1"/>
    </source>
</evidence>
<name>A0A839SRM5_9PROT</name>
<dbReference type="EMBL" id="JACHXA010000001">
    <property type="protein sequence ID" value="MBB3064006.1"/>
    <property type="molecule type" value="Genomic_DNA"/>
</dbReference>
<keyword evidence="1" id="KW-0472">Membrane</keyword>
<feature type="transmembrane region" description="Helical" evidence="1">
    <location>
        <begin position="235"/>
        <end position="257"/>
    </location>
</feature>
<accession>A0A839SRM5</accession>
<feature type="transmembrane region" description="Helical" evidence="1">
    <location>
        <begin position="199"/>
        <end position="223"/>
    </location>
</feature>
<feature type="transmembrane region" description="Helical" evidence="1">
    <location>
        <begin position="75"/>
        <end position="92"/>
    </location>
</feature>
<keyword evidence="1" id="KW-0812">Transmembrane</keyword>
<keyword evidence="3" id="KW-1185">Reference proteome</keyword>
<organism evidence="2 3">
    <name type="scientific">Limibacillus halophilus</name>
    <dbReference type="NCBI Taxonomy" id="1579333"/>
    <lineage>
        <taxon>Bacteria</taxon>
        <taxon>Pseudomonadati</taxon>
        <taxon>Pseudomonadota</taxon>
        <taxon>Alphaproteobacteria</taxon>
        <taxon>Rhodospirillales</taxon>
        <taxon>Rhodovibrionaceae</taxon>
        <taxon>Limibacillus</taxon>
    </lineage>
</organism>
<protein>
    <recommendedName>
        <fullName evidence="4">Glycerophosphoryl diester phosphodiesterase membrane domain-containing protein</fullName>
    </recommendedName>
</protein>
<evidence type="ECO:0008006" key="4">
    <source>
        <dbReference type="Google" id="ProtNLM"/>
    </source>
</evidence>
<feature type="transmembrane region" description="Helical" evidence="1">
    <location>
        <begin position="45"/>
        <end position="63"/>
    </location>
</feature>
<evidence type="ECO:0000313" key="3">
    <source>
        <dbReference type="Proteomes" id="UP000581135"/>
    </source>
</evidence>
<evidence type="ECO:0000256" key="1">
    <source>
        <dbReference type="SAM" id="Phobius"/>
    </source>
</evidence>
<feature type="transmembrane region" description="Helical" evidence="1">
    <location>
        <begin position="153"/>
        <end position="178"/>
    </location>
</feature>
<sequence length="274" mass="29264">MSLSPGAPSSRSSGHAGPPPGPVANLDIGAAVRAVFASIFKHPGAVLRTLFLPALLTSFLAVLQKDLPLDDPARFFALPLAVLPMTLAAVTWHRFQLLGEAPGSLPRVGRPYLAFYIWFWVVWLIVFLSVLLVTTPLSLLIAALGDSGLADAAFPIILALAFAASAAVYLRLCFVFPASALGERYGLGDSWRQTKGQTLRIFIVALMTSVPVVLVTLMVAAMLADTLGHDPAKPYGLPLSVILLFSFAQLLMVLPFISTLSVAFRQISGWVSPE</sequence>
<comment type="caution">
    <text evidence="2">The sequence shown here is derived from an EMBL/GenBank/DDBJ whole genome shotgun (WGS) entry which is preliminary data.</text>
</comment>
<reference evidence="2 3" key="1">
    <citation type="submission" date="2020-08" db="EMBL/GenBank/DDBJ databases">
        <title>Genomic Encyclopedia of Type Strains, Phase III (KMG-III): the genomes of soil and plant-associated and newly described type strains.</title>
        <authorList>
            <person name="Whitman W."/>
        </authorList>
    </citation>
    <scope>NUCLEOTIDE SEQUENCE [LARGE SCALE GENOMIC DNA]</scope>
    <source>
        <strain evidence="2 3">CECT 8803</strain>
    </source>
</reference>
<gene>
    <name evidence="2" type="ORF">FHR98_000271</name>
</gene>
<dbReference type="RefSeq" id="WP_183414828.1">
    <property type="nucleotide sequence ID" value="NZ_JACHXA010000001.1"/>
</dbReference>